<name>A0A2X0V8M7_9GAMM</name>
<dbReference type="Proteomes" id="UP000250086">
    <property type="component" value="Unassembled WGS sequence"/>
</dbReference>
<accession>A0A2X0V8M7</accession>
<dbReference type="EMBL" id="UAPV01000001">
    <property type="protein sequence ID" value="SPT69486.1"/>
    <property type="molecule type" value="Genomic_DNA"/>
</dbReference>
<dbReference type="PANTHER" id="PTHR41786">
    <property type="entry name" value="MOTILITY ACCESSORY FACTOR MAF"/>
    <property type="match status" value="1"/>
</dbReference>
<protein>
    <submittedName>
        <fullName evidence="3">Uncharacterized protein conserved in bacteria</fullName>
    </submittedName>
</protein>
<dbReference type="Pfam" id="PF20157">
    <property type="entry name" value="Maf_flag10_N"/>
    <property type="match status" value="1"/>
</dbReference>
<evidence type="ECO:0000259" key="2">
    <source>
        <dbReference type="Pfam" id="PF20157"/>
    </source>
</evidence>
<dbReference type="Pfam" id="PF01973">
    <property type="entry name" value="MptE-like"/>
    <property type="match status" value="1"/>
</dbReference>
<keyword evidence="4" id="KW-1185">Reference proteome</keyword>
<feature type="domain" description="Glycosyltransferase Maf N-terminal" evidence="2">
    <location>
        <begin position="64"/>
        <end position="283"/>
    </location>
</feature>
<gene>
    <name evidence="3" type="ORF">NCTC13093_00863</name>
</gene>
<evidence type="ECO:0000313" key="3">
    <source>
        <dbReference type="EMBL" id="SPT69486.1"/>
    </source>
</evidence>
<organism evidence="3 4">
    <name type="scientific">Anaerobiospirillum thomasii</name>
    <dbReference type="NCBI Taxonomy" id="179995"/>
    <lineage>
        <taxon>Bacteria</taxon>
        <taxon>Pseudomonadati</taxon>
        <taxon>Pseudomonadota</taxon>
        <taxon>Gammaproteobacteria</taxon>
        <taxon>Aeromonadales</taxon>
        <taxon>Succinivibrionaceae</taxon>
        <taxon>Anaerobiospirillum</taxon>
    </lineage>
</organism>
<dbReference type="InterPro" id="IPR045376">
    <property type="entry name" value="Maf_N"/>
</dbReference>
<proteinExistence type="predicted"/>
<evidence type="ECO:0000259" key="1">
    <source>
        <dbReference type="Pfam" id="PF01973"/>
    </source>
</evidence>
<dbReference type="AlphaFoldDB" id="A0A2X0V8M7"/>
<dbReference type="Gene3D" id="3.90.1480.10">
    <property type="entry name" value="Alpha-2,3-sialyltransferase"/>
    <property type="match status" value="1"/>
</dbReference>
<dbReference type="InterPro" id="IPR002826">
    <property type="entry name" value="MptE-like"/>
</dbReference>
<dbReference type="PANTHER" id="PTHR41786:SF1">
    <property type="entry name" value="6-HYDROXYMETHYLPTERIN DIPHOSPHOKINASE MPTE-LIKE DOMAIN-CONTAINING PROTEIN"/>
    <property type="match status" value="1"/>
</dbReference>
<dbReference type="RefSeq" id="WP_113743651.1">
    <property type="nucleotide sequence ID" value="NZ_UAPV01000001.1"/>
</dbReference>
<reference evidence="3 4" key="1">
    <citation type="submission" date="2018-06" db="EMBL/GenBank/DDBJ databases">
        <authorList>
            <consortium name="Pathogen Informatics"/>
            <person name="Doyle S."/>
        </authorList>
    </citation>
    <scope>NUCLEOTIDE SEQUENCE [LARGE SCALE GENOMIC DNA]</scope>
    <source>
        <strain evidence="3 4">NCTC13093</strain>
    </source>
</reference>
<sequence length="763" mass="87774">MTDVNKLTLSDDKLAKLCQSLGLSRSDLETFLRSNPDLSLDELEAMACMAEKQQSLNEHLVKTFEANMEVFKEHYPALYEQFKDYKPERSFEFFVSDDNIANIQFLDNNDIFYKSSRVEDICKAQYEEVKEKLDNVCLHYDLQVDKFGQIHLRYFNEAISIMNDNNVNGYTFKVTDTNFIPHLIMFGCGLGYPLDYIYNDFSVANLLVLEPTADVFYASLYTYDWKKLILDNKAQMRSIEFFVGRTDIYNEWYDYYREKGEFLAACRCTFVHYVNAQMQPLIDLYNEKFYIYTSALGIFDDNMFGMSHAAHNLKEHYPLAIYDSTVGDEYKHVPVFVVGNGPSIDNDIAFLRRYQDKAVIIACGSALDTLYNAGIQADIYVATERMGYISQTLEIFKDTGYLDNILCIGTNILHPSVLKHFKKVMLFDKAGEYFREGLVLNGCHSFKKWASLPYINPLVGNAGLATAVTLGFKQIYMFGMDNGKVINAKNEHSQYSDLYGKRYALNEKSPIAGKEIILKGNFGSDVVSNQLYKTATDTFERLMLSNADDKELVCYNCSDGALISKTVPMHSCDINLLHNDNIDKDKLIDHILKDMTFVVDMTQSDLTNVFHKEEYNKISSSIIRFFAQPCQNRFELIMLLSSISSVLNNLRQSPFTVISQTINSATQYFFILLTTVLCARGDDKEALPIANKILERYIYFLQDSQYVFDMLPDYLESDHVRMLGYRLGLDHDNSKAPENIKAFVLIDSDKLKNKKEAFKKRYE</sequence>
<feature type="domain" description="6-hydroxymethylpterin diphosphokinase MptE-like" evidence="1">
    <location>
        <begin position="310"/>
        <end position="483"/>
    </location>
</feature>
<evidence type="ECO:0000313" key="4">
    <source>
        <dbReference type="Proteomes" id="UP000250086"/>
    </source>
</evidence>